<evidence type="ECO:0000313" key="1">
    <source>
        <dbReference type="EMBL" id="PYE86920.1"/>
    </source>
</evidence>
<evidence type="ECO:0000313" key="2">
    <source>
        <dbReference type="Proteomes" id="UP000247454"/>
    </source>
</evidence>
<dbReference type="Proteomes" id="UP000247454">
    <property type="component" value="Unassembled WGS sequence"/>
</dbReference>
<accession>A0A318T2Q0</accession>
<gene>
    <name evidence="1" type="ORF">C7477_11858</name>
</gene>
<dbReference type="AlphaFoldDB" id="A0A318T2Q0"/>
<comment type="caution">
    <text evidence="1">The sequence shown here is derived from an EMBL/GenBank/DDBJ whole genome shotgun (WGS) entry which is preliminary data.</text>
</comment>
<keyword evidence="2" id="KW-1185">Reference proteome</keyword>
<name>A0A318T2Q0_9HYPH</name>
<dbReference type="EMBL" id="QJTF01000018">
    <property type="protein sequence ID" value="PYE86920.1"/>
    <property type="molecule type" value="Genomic_DNA"/>
</dbReference>
<protein>
    <submittedName>
        <fullName evidence="1">Uncharacterized protein</fullName>
    </submittedName>
</protein>
<sequence length="166" mass="19386">MQRVGRVRMKPITYKYPEERAPCGVGGLTAVYNRLMAYKRMASDLSDCLVSRPAPFRLVIWEPLNTKAPKPPKARPYCCYIQTVIFYHSPHIREIWPGAWRDDGGLLRKQSTGFEEWDRIEYRLANEDIVEFGGEQFVVGGGSVLWKKGRWWMVHHARRFEQREAA</sequence>
<reference evidence="1 2" key="1">
    <citation type="submission" date="2018-06" db="EMBL/GenBank/DDBJ databases">
        <title>Genomic Encyclopedia of Type Strains, Phase III (KMG-III): the genomes of soil and plant-associated and newly described type strains.</title>
        <authorList>
            <person name="Whitman W."/>
        </authorList>
    </citation>
    <scope>NUCLEOTIDE SEQUENCE [LARGE SCALE GENOMIC DNA]</scope>
    <source>
        <strain evidence="1 2">ORS 1419</strain>
    </source>
</reference>
<organism evidence="1 2">
    <name type="scientific">Phyllobacterium leguminum</name>
    <dbReference type="NCBI Taxonomy" id="314237"/>
    <lineage>
        <taxon>Bacteria</taxon>
        <taxon>Pseudomonadati</taxon>
        <taxon>Pseudomonadota</taxon>
        <taxon>Alphaproteobacteria</taxon>
        <taxon>Hyphomicrobiales</taxon>
        <taxon>Phyllobacteriaceae</taxon>
        <taxon>Phyllobacterium</taxon>
    </lineage>
</organism>
<proteinExistence type="predicted"/>